<reference evidence="2 3" key="1">
    <citation type="journal article" date="2012" name="J. Bacteriol.">
        <title>Genome sequence of the bacterium Streptomyces davawensis JCM 4913 and heterologous production of the unique antibiotic roseoflavin.</title>
        <authorList>
            <person name="Jankowitsch F."/>
            <person name="Schwarz J."/>
            <person name="Ruckert C."/>
            <person name="Gust B."/>
            <person name="Szczepanowski R."/>
            <person name="Blom J."/>
            <person name="Pelzer S."/>
            <person name="Kalinowski J."/>
            <person name="Mack M."/>
        </authorList>
    </citation>
    <scope>NUCLEOTIDE SEQUENCE [LARGE SCALE GENOMIC DNA]</scope>
    <source>
        <strain evidence="3">DSM 101723 / JCM 4913 / KCC S-0913 / 768</strain>
    </source>
</reference>
<accession>K4R705</accession>
<dbReference type="Proteomes" id="UP000008043">
    <property type="component" value="Chromosome"/>
</dbReference>
<dbReference type="PATRIC" id="fig|1214101.3.peg.4554"/>
<dbReference type="SUPFAM" id="SSF56112">
    <property type="entry name" value="Protein kinase-like (PK-like)"/>
    <property type="match status" value="1"/>
</dbReference>
<proteinExistence type="predicted"/>
<dbReference type="Gene3D" id="3.90.1200.10">
    <property type="match status" value="1"/>
</dbReference>
<keyword evidence="3" id="KW-1185">Reference proteome</keyword>
<name>K4R705_STRDJ</name>
<feature type="domain" description="Aminoglycoside phosphotransferase" evidence="1">
    <location>
        <begin position="50"/>
        <end position="263"/>
    </location>
</feature>
<evidence type="ECO:0000259" key="1">
    <source>
        <dbReference type="Pfam" id="PF01636"/>
    </source>
</evidence>
<dbReference type="eggNOG" id="COG3173">
    <property type="taxonomic scope" value="Bacteria"/>
</dbReference>
<dbReference type="STRING" id="1214101.BN159_4498"/>
<sequence length="378" mass="41535">MITDQASKPSLTRARFEPVQLDKVPEVGAFLERLGLGGFDADTVVAHVGRNDTWAGTTTSGAKAFVKRVGGEPQDVLRRFSRITLFEEVAARLAAGTELRAPAFLGADEEHRLVAFEHLEEARSGSELSADDVFDDALCRRAGRILGTLHSLPVEPGVLDASPHPLPAIEDFEALTLPVFASSCFAEIESWSLLQRDAELLGALRRLRERELEAPKVPTHSDLRLDQYLVCDGELYLTDWEEFRAGDAARDVGGFVGEWLYRVIQGIPQSIGREAGHVFGQDASHEDILRHGALEIDRLRPRISAFWQGYRETRPAADEDFVPRVAAFAGWHMLDRMLAGARYVVRLTAGDRAAAGIGRTVLMAPHDFTSVLGLEGTS</sequence>
<dbReference type="InterPro" id="IPR011009">
    <property type="entry name" value="Kinase-like_dom_sf"/>
</dbReference>
<dbReference type="InterPro" id="IPR002575">
    <property type="entry name" value="Aminoglycoside_PTrfase"/>
</dbReference>
<dbReference type="AlphaFoldDB" id="K4R705"/>
<dbReference type="HOGENOM" id="CLU_787369_0_0_11"/>
<gene>
    <name evidence="2" type="ORF">BN159_4498</name>
</gene>
<dbReference type="OrthoDB" id="2410440at2"/>
<organism evidence="2 3">
    <name type="scientific">Streptomyces davaonensis (strain DSM 101723 / JCM 4913 / KCC S-0913 / 768)</name>
    <dbReference type="NCBI Taxonomy" id="1214101"/>
    <lineage>
        <taxon>Bacteria</taxon>
        <taxon>Bacillati</taxon>
        <taxon>Actinomycetota</taxon>
        <taxon>Actinomycetes</taxon>
        <taxon>Kitasatosporales</taxon>
        <taxon>Streptomycetaceae</taxon>
        <taxon>Streptomyces</taxon>
    </lineage>
</organism>
<dbReference type="RefSeq" id="WP_015659225.1">
    <property type="nucleotide sequence ID" value="NC_020504.1"/>
</dbReference>
<dbReference type="Pfam" id="PF01636">
    <property type="entry name" value="APH"/>
    <property type="match status" value="1"/>
</dbReference>
<evidence type="ECO:0000313" key="3">
    <source>
        <dbReference type="Proteomes" id="UP000008043"/>
    </source>
</evidence>
<dbReference type="KEGG" id="sdv:BN159_4498"/>
<dbReference type="EMBL" id="HE971709">
    <property type="protein sequence ID" value="CCK28877.1"/>
    <property type="molecule type" value="Genomic_DNA"/>
</dbReference>
<protein>
    <recommendedName>
        <fullName evidence="1">Aminoglycoside phosphotransferase domain-containing protein</fullName>
    </recommendedName>
</protein>
<dbReference type="NCBIfam" id="NF038156">
    <property type="entry name" value="lant_syn_V_LxmK"/>
    <property type="match status" value="1"/>
</dbReference>
<evidence type="ECO:0000313" key="2">
    <source>
        <dbReference type="EMBL" id="CCK28877.1"/>
    </source>
</evidence>